<proteinExistence type="predicted"/>
<dbReference type="Proteomes" id="UP000198855">
    <property type="component" value="Unassembled WGS sequence"/>
</dbReference>
<protein>
    <submittedName>
        <fullName evidence="5">Putative hydrolase of the HAD superfamily</fullName>
    </submittedName>
</protein>
<sequence length="243" mass="27650">MTQELKLERKGVFFDVDDTLYDHLSPFRQAVIAIVGEREGFPYEEAYHRMRYYSDKLSLEMGGAGVMENGASTELMRRRRFELSLAEFGIRLSEEQASAMQAAYIGCQFNITMFEGAKELIERLVKTGYVVGLLTNGAENHQLRKIRAMELDHLIPPGRQFISGKVGWDKPDTRVFHHVNEATGTKPENSIYIGDSWRNDVIGAREAGWSVIWFNHRGASPESEEHIPNHIAASYEELAQLLL</sequence>
<dbReference type="GO" id="GO:0044281">
    <property type="term" value="P:small molecule metabolic process"/>
    <property type="evidence" value="ECO:0007669"/>
    <property type="project" value="UniProtKB-ARBA"/>
</dbReference>
<gene>
    <name evidence="5" type="ORF">SAMN05216378_4365</name>
</gene>
<dbReference type="Gene3D" id="1.20.120.710">
    <property type="entry name" value="Haloacid dehalogenase hydrolase-like domain"/>
    <property type="match status" value="1"/>
</dbReference>
<dbReference type="GO" id="GO:0016791">
    <property type="term" value="F:phosphatase activity"/>
    <property type="evidence" value="ECO:0007669"/>
    <property type="project" value="TreeGrafter"/>
</dbReference>
<dbReference type="InterPro" id="IPR051400">
    <property type="entry name" value="HAD-like_hydrolase"/>
</dbReference>
<dbReference type="GO" id="GO:0046872">
    <property type="term" value="F:metal ion binding"/>
    <property type="evidence" value="ECO:0007669"/>
    <property type="project" value="UniProtKB-KW"/>
</dbReference>
<keyword evidence="4" id="KW-0460">Magnesium</keyword>
<accession>A0A1I2E046</accession>
<dbReference type="InterPro" id="IPR006439">
    <property type="entry name" value="HAD-SF_hydro_IA"/>
</dbReference>
<dbReference type="EMBL" id="FOMT01000004">
    <property type="protein sequence ID" value="SFE86059.1"/>
    <property type="molecule type" value="Genomic_DNA"/>
</dbReference>
<keyword evidence="3 5" id="KW-0378">Hydrolase</keyword>
<keyword evidence="6" id="KW-1185">Reference proteome</keyword>
<evidence type="ECO:0000256" key="4">
    <source>
        <dbReference type="ARBA" id="ARBA00022842"/>
    </source>
</evidence>
<dbReference type="Pfam" id="PF00702">
    <property type="entry name" value="Hydrolase"/>
    <property type="match status" value="1"/>
</dbReference>
<reference evidence="6" key="1">
    <citation type="submission" date="2016-10" db="EMBL/GenBank/DDBJ databases">
        <authorList>
            <person name="Varghese N."/>
            <person name="Submissions S."/>
        </authorList>
    </citation>
    <scope>NUCLEOTIDE SEQUENCE [LARGE SCALE GENOMIC DNA]</scope>
    <source>
        <strain evidence="6">CGMCC 1.10784</strain>
    </source>
</reference>
<comment type="cofactor">
    <cofactor evidence="1">
        <name>Mg(2+)</name>
        <dbReference type="ChEBI" id="CHEBI:18420"/>
    </cofactor>
</comment>
<dbReference type="SFLD" id="SFLDG01129">
    <property type="entry name" value="C1.5:_HAD__Beta-PGM__Phosphata"/>
    <property type="match status" value="1"/>
</dbReference>
<dbReference type="OrthoDB" id="25198at2"/>
<dbReference type="PRINTS" id="PR00413">
    <property type="entry name" value="HADHALOGNASE"/>
</dbReference>
<evidence type="ECO:0000256" key="3">
    <source>
        <dbReference type="ARBA" id="ARBA00022801"/>
    </source>
</evidence>
<name>A0A1I2E046_9BACL</name>
<keyword evidence="2" id="KW-0479">Metal-binding</keyword>
<dbReference type="NCBIfam" id="TIGR01549">
    <property type="entry name" value="HAD-SF-IA-v1"/>
    <property type="match status" value="1"/>
</dbReference>
<dbReference type="PANTHER" id="PTHR46470:SF2">
    <property type="entry name" value="GLYCERALDEHYDE 3-PHOSPHATE PHOSPHATASE"/>
    <property type="match status" value="1"/>
</dbReference>
<evidence type="ECO:0000313" key="6">
    <source>
        <dbReference type="Proteomes" id="UP000198855"/>
    </source>
</evidence>
<dbReference type="SUPFAM" id="SSF56784">
    <property type="entry name" value="HAD-like"/>
    <property type="match status" value="1"/>
</dbReference>
<dbReference type="PANTHER" id="PTHR46470">
    <property type="entry name" value="N-ACYLNEURAMINATE-9-PHOSPHATASE"/>
    <property type="match status" value="1"/>
</dbReference>
<dbReference type="InterPro" id="IPR036412">
    <property type="entry name" value="HAD-like_sf"/>
</dbReference>
<dbReference type="SFLD" id="SFLDS00003">
    <property type="entry name" value="Haloacid_Dehalogenase"/>
    <property type="match status" value="1"/>
</dbReference>
<dbReference type="Gene3D" id="3.40.50.1000">
    <property type="entry name" value="HAD superfamily/HAD-like"/>
    <property type="match status" value="1"/>
</dbReference>
<dbReference type="STRING" id="1045775.SAMN05216378_4365"/>
<dbReference type="InterPro" id="IPR023214">
    <property type="entry name" value="HAD_sf"/>
</dbReference>
<evidence type="ECO:0000313" key="5">
    <source>
        <dbReference type="EMBL" id="SFE86059.1"/>
    </source>
</evidence>
<organism evidence="5 6">
    <name type="scientific">Paenibacillus catalpae</name>
    <dbReference type="NCBI Taxonomy" id="1045775"/>
    <lineage>
        <taxon>Bacteria</taxon>
        <taxon>Bacillati</taxon>
        <taxon>Bacillota</taxon>
        <taxon>Bacilli</taxon>
        <taxon>Bacillales</taxon>
        <taxon>Paenibacillaceae</taxon>
        <taxon>Paenibacillus</taxon>
    </lineage>
</organism>
<dbReference type="AlphaFoldDB" id="A0A1I2E046"/>
<dbReference type="RefSeq" id="WP_091188521.1">
    <property type="nucleotide sequence ID" value="NZ_FOMT01000004.1"/>
</dbReference>
<evidence type="ECO:0000256" key="2">
    <source>
        <dbReference type="ARBA" id="ARBA00022723"/>
    </source>
</evidence>
<evidence type="ECO:0000256" key="1">
    <source>
        <dbReference type="ARBA" id="ARBA00001946"/>
    </source>
</evidence>